<accession>A0A9D3LUC3</accession>
<organism evidence="3 4">
    <name type="scientific">Anguilla anguilla</name>
    <name type="common">European freshwater eel</name>
    <name type="synonym">Muraena anguilla</name>
    <dbReference type="NCBI Taxonomy" id="7936"/>
    <lineage>
        <taxon>Eukaryota</taxon>
        <taxon>Metazoa</taxon>
        <taxon>Chordata</taxon>
        <taxon>Craniata</taxon>
        <taxon>Vertebrata</taxon>
        <taxon>Euteleostomi</taxon>
        <taxon>Actinopterygii</taxon>
        <taxon>Neopterygii</taxon>
        <taxon>Teleostei</taxon>
        <taxon>Anguilliformes</taxon>
        <taxon>Anguillidae</taxon>
        <taxon>Anguilla</taxon>
    </lineage>
</organism>
<feature type="region of interest" description="Disordered" evidence="2">
    <location>
        <begin position="1"/>
        <end position="20"/>
    </location>
</feature>
<feature type="coiled-coil region" evidence="1">
    <location>
        <begin position="123"/>
        <end position="150"/>
    </location>
</feature>
<reference evidence="3" key="1">
    <citation type="submission" date="2021-01" db="EMBL/GenBank/DDBJ databases">
        <title>A chromosome-scale assembly of European eel, Anguilla anguilla.</title>
        <authorList>
            <person name="Henkel C."/>
            <person name="Jong-Raadsen S.A."/>
            <person name="Dufour S."/>
            <person name="Weltzien F.-A."/>
            <person name="Palstra A.P."/>
            <person name="Pelster B."/>
            <person name="Spaink H.P."/>
            <person name="Van Den Thillart G.E."/>
            <person name="Jansen H."/>
            <person name="Zahm M."/>
            <person name="Klopp C."/>
            <person name="Cedric C."/>
            <person name="Louis A."/>
            <person name="Berthelot C."/>
            <person name="Parey E."/>
            <person name="Roest Crollius H."/>
            <person name="Montfort J."/>
            <person name="Robinson-Rechavi M."/>
            <person name="Bucao C."/>
            <person name="Bouchez O."/>
            <person name="Gislard M."/>
            <person name="Lluch J."/>
            <person name="Milhes M."/>
            <person name="Lampietro C."/>
            <person name="Lopez Roques C."/>
            <person name="Donnadieu C."/>
            <person name="Braasch I."/>
            <person name="Desvignes T."/>
            <person name="Postlethwait J."/>
            <person name="Bobe J."/>
            <person name="Guiguen Y."/>
            <person name="Dirks R."/>
        </authorList>
    </citation>
    <scope>NUCLEOTIDE SEQUENCE</scope>
    <source>
        <strain evidence="3">Tag_6206</strain>
        <tissue evidence="3">Liver</tissue>
    </source>
</reference>
<feature type="compositionally biased region" description="Basic and acidic residues" evidence="2">
    <location>
        <begin position="94"/>
        <end position="107"/>
    </location>
</feature>
<keyword evidence="1" id="KW-0175">Coiled coil</keyword>
<evidence type="ECO:0000313" key="3">
    <source>
        <dbReference type="EMBL" id="KAG5835824.1"/>
    </source>
</evidence>
<evidence type="ECO:0000256" key="1">
    <source>
        <dbReference type="SAM" id="Coils"/>
    </source>
</evidence>
<dbReference type="Proteomes" id="UP001044222">
    <property type="component" value="Chromosome 14"/>
</dbReference>
<dbReference type="EMBL" id="JAFIRN010000014">
    <property type="protein sequence ID" value="KAG5835824.1"/>
    <property type="molecule type" value="Genomic_DNA"/>
</dbReference>
<evidence type="ECO:0000256" key="2">
    <source>
        <dbReference type="SAM" id="MobiDB-lite"/>
    </source>
</evidence>
<protein>
    <submittedName>
        <fullName evidence="3">Uncharacterized protein</fullName>
    </submittedName>
</protein>
<feature type="compositionally biased region" description="Low complexity" evidence="2">
    <location>
        <begin position="1"/>
        <end position="16"/>
    </location>
</feature>
<feature type="coiled-coil region" evidence="1">
    <location>
        <begin position="205"/>
        <end position="267"/>
    </location>
</feature>
<gene>
    <name evidence="3" type="ORF">ANANG_G00248110</name>
</gene>
<feature type="compositionally biased region" description="Polar residues" evidence="2">
    <location>
        <begin position="44"/>
        <end position="59"/>
    </location>
</feature>
<name>A0A9D3LUC3_ANGAN</name>
<evidence type="ECO:0000313" key="4">
    <source>
        <dbReference type="Proteomes" id="UP001044222"/>
    </source>
</evidence>
<keyword evidence="4" id="KW-1185">Reference proteome</keyword>
<dbReference type="AlphaFoldDB" id="A0A9D3LUC3"/>
<feature type="region of interest" description="Disordered" evidence="2">
    <location>
        <begin position="35"/>
        <end position="107"/>
    </location>
</feature>
<feature type="compositionally biased region" description="Basic and acidic residues" evidence="2">
    <location>
        <begin position="77"/>
        <end position="86"/>
    </location>
</feature>
<proteinExistence type="predicted"/>
<comment type="caution">
    <text evidence="3">The sequence shown here is derived from an EMBL/GenBank/DDBJ whole genome shotgun (WGS) entry which is preliminary data.</text>
</comment>
<sequence>MGDSSGDRSSLSGAGLVPTFKSAVTRVQRAKLDGEMADLLKHPQGTSHDNLLQVESLNMQPEEKSEENSSCSGSRVCRKEKGHDSITEFSQPEKGARSEESLDKDLETSATSLQELQDLKLHHQSHQEEINHLCTELRDSKERIRELESILSTEGKKGENQAHEIPELESEMSNSSLIAVLTECQSKIEQLEEIKHSSLKFTVQLQAAQGLAASLQRRVLCLENERTLKQQQVLELTKELEAARRALQEKSAEVACLTAQLHVLQQLREKTRESGACSSDVLANGHTTVEQHRQPRQYSNDSKLHHHINDVVDLRPLQLRTFTLRLLPVR</sequence>